<dbReference type="GO" id="GO:0051213">
    <property type="term" value="F:dioxygenase activity"/>
    <property type="evidence" value="ECO:0007669"/>
    <property type="project" value="UniProtKB-KW"/>
</dbReference>
<comment type="caution">
    <text evidence="1">The sequence shown here is derived from an EMBL/GenBank/DDBJ whole genome shotgun (WGS) entry which is preliminary data.</text>
</comment>
<proteinExistence type="predicted"/>
<keyword evidence="1" id="KW-0223">Dioxygenase</keyword>
<accession>A0A964UUC8</accession>
<dbReference type="Proteomes" id="UP000598297">
    <property type="component" value="Unassembled WGS sequence"/>
</dbReference>
<keyword evidence="1" id="KW-0560">Oxidoreductase</keyword>
<dbReference type="EMBL" id="JAAAHS010000344">
    <property type="protein sequence ID" value="NBE55608.1"/>
    <property type="molecule type" value="Genomic_DNA"/>
</dbReference>
<feature type="non-terminal residue" evidence="1">
    <location>
        <position position="47"/>
    </location>
</feature>
<reference evidence="1" key="1">
    <citation type="submission" date="2020-01" db="EMBL/GenBank/DDBJ databases">
        <title>Whole-genome analyses of novel actinobacteria.</title>
        <authorList>
            <person name="Sahin N."/>
        </authorList>
    </citation>
    <scope>NUCLEOTIDE SEQUENCE</scope>
    <source>
        <strain evidence="1">YC537</strain>
    </source>
</reference>
<name>A0A964UUC8_9ACTN</name>
<organism evidence="1 2">
    <name type="scientific">Streptomyces boluensis</name>
    <dbReference type="NCBI Taxonomy" id="1775135"/>
    <lineage>
        <taxon>Bacteria</taxon>
        <taxon>Bacillati</taxon>
        <taxon>Actinomycetota</taxon>
        <taxon>Actinomycetes</taxon>
        <taxon>Kitasatosporales</taxon>
        <taxon>Streptomycetaceae</taxon>
        <taxon>Streptomyces</taxon>
    </lineage>
</organism>
<evidence type="ECO:0000313" key="2">
    <source>
        <dbReference type="Proteomes" id="UP000598297"/>
    </source>
</evidence>
<protein>
    <submittedName>
        <fullName evidence="1">Cysteine dioxygenase</fullName>
    </submittedName>
</protein>
<evidence type="ECO:0000313" key="1">
    <source>
        <dbReference type="EMBL" id="NBE55608.1"/>
    </source>
</evidence>
<gene>
    <name evidence="1" type="ORF">GUY60_30095</name>
</gene>
<keyword evidence="2" id="KW-1185">Reference proteome</keyword>
<dbReference type="AlphaFoldDB" id="A0A964UUC8"/>
<sequence>MASASPTPAPSSTPTPAQLLDFVRRTAADAELVASLPLDPEGRTWVR</sequence>